<evidence type="ECO:0000313" key="4">
    <source>
        <dbReference type="EMBL" id="CAF9929920.1"/>
    </source>
</evidence>
<name>A0A8H3IQS2_9LECA</name>
<dbReference type="InterPro" id="IPR036291">
    <property type="entry name" value="NAD(P)-bd_dom_sf"/>
</dbReference>
<organism evidence="4 5">
    <name type="scientific">Alectoria fallacina</name>
    <dbReference type="NCBI Taxonomy" id="1903189"/>
    <lineage>
        <taxon>Eukaryota</taxon>
        <taxon>Fungi</taxon>
        <taxon>Dikarya</taxon>
        <taxon>Ascomycota</taxon>
        <taxon>Pezizomycotina</taxon>
        <taxon>Lecanoromycetes</taxon>
        <taxon>OSLEUM clade</taxon>
        <taxon>Lecanoromycetidae</taxon>
        <taxon>Lecanorales</taxon>
        <taxon>Lecanorineae</taxon>
        <taxon>Parmeliaceae</taxon>
        <taxon>Alectoria</taxon>
    </lineage>
</organism>
<keyword evidence="5" id="KW-1185">Reference proteome</keyword>
<evidence type="ECO:0000313" key="5">
    <source>
        <dbReference type="Proteomes" id="UP000664203"/>
    </source>
</evidence>
<dbReference type="EMBL" id="CAJPDR010000275">
    <property type="protein sequence ID" value="CAF9929920.1"/>
    <property type="molecule type" value="Genomic_DNA"/>
</dbReference>
<dbReference type="SUPFAM" id="SSF51735">
    <property type="entry name" value="NAD(P)-binding Rossmann-fold domains"/>
    <property type="match status" value="1"/>
</dbReference>
<accession>A0A8H3IQS2</accession>
<evidence type="ECO:0000259" key="3">
    <source>
        <dbReference type="Pfam" id="PF05368"/>
    </source>
</evidence>
<dbReference type="PANTHER" id="PTHR42748:SF11">
    <property type="entry name" value="NMRA-LIKE DOMAIN-CONTAINING PROTEIN"/>
    <property type="match status" value="1"/>
</dbReference>
<dbReference type="Gene3D" id="3.90.25.10">
    <property type="entry name" value="UDP-galactose 4-epimerase, domain 1"/>
    <property type="match status" value="1"/>
</dbReference>
<dbReference type="CDD" id="cd05251">
    <property type="entry name" value="NmrA_like_SDR_a"/>
    <property type="match status" value="1"/>
</dbReference>
<feature type="domain" description="NmrA-like" evidence="3">
    <location>
        <begin position="2"/>
        <end position="302"/>
    </location>
</feature>
<protein>
    <recommendedName>
        <fullName evidence="3">NmrA-like domain-containing protein</fullName>
    </recommendedName>
</protein>
<dbReference type="GO" id="GO:0005634">
    <property type="term" value="C:nucleus"/>
    <property type="evidence" value="ECO:0007669"/>
    <property type="project" value="TreeGrafter"/>
</dbReference>
<comment type="caution">
    <text evidence="4">The sequence shown here is derived from an EMBL/GenBank/DDBJ whole genome shotgun (WGS) entry which is preliminary data.</text>
</comment>
<dbReference type="PANTHER" id="PTHR42748">
    <property type="entry name" value="NITROGEN METABOLITE REPRESSION PROTEIN NMRA FAMILY MEMBER"/>
    <property type="match status" value="1"/>
</dbReference>
<dbReference type="Pfam" id="PF05368">
    <property type="entry name" value="NmrA"/>
    <property type="match status" value="1"/>
</dbReference>
<proteinExistence type="inferred from homology"/>
<comment type="similarity">
    <text evidence="1">Belongs to the NmrA-type oxidoreductase family.</text>
</comment>
<gene>
    <name evidence="4" type="ORF">ALECFALPRED_004480</name>
</gene>
<dbReference type="InterPro" id="IPR008030">
    <property type="entry name" value="NmrA-like"/>
</dbReference>
<dbReference type="AlphaFoldDB" id="A0A8H3IQS2"/>
<evidence type="ECO:0000256" key="2">
    <source>
        <dbReference type="ARBA" id="ARBA00022857"/>
    </source>
</evidence>
<dbReference type="InterPro" id="IPR051164">
    <property type="entry name" value="NmrA-like_oxidored"/>
</dbReference>
<reference evidence="4" key="1">
    <citation type="submission" date="2021-03" db="EMBL/GenBank/DDBJ databases">
        <authorList>
            <person name="Tagirdzhanova G."/>
        </authorList>
    </citation>
    <scope>NUCLEOTIDE SEQUENCE</scope>
</reference>
<dbReference type="Proteomes" id="UP000664203">
    <property type="component" value="Unassembled WGS sequence"/>
</dbReference>
<keyword evidence="2" id="KW-0521">NADP</keyword>
<evidence type="ECO:0000256" key="1">
    <source>
        <dbReference type="ARBA" id="ARBA00006328"/>
    </source>
</evidence>
<dbReference type="OrthoDB" id="3358371at2759"/>
<sequence>MAKLLTIFGATGQQGGSVVDYVINDPELSKQFKVRGITRDLTKPAAQALQQKGVEVVQADANDEESLKQAMHGAHTVFGVTATIYDAKLKERELAQGKAMTDAAVAAGVQYFIFSTLSNGGKMCGGKLQKLDHFDVKAEIEDYIRAQPMKSAFFAPGSFMQNFGHFMGPRPAGDGTYAIAHFVKPETQFPLIDTVDDSGKYIGAILASPEKYEGKVFSAATRLYTYSEIVATMSKASGKTVNYKQLPLNVWSSFLPAESADYLVDMFLWIQDYGYYGPQTEELVEWTAKQARGKLTTLEEYFAKSPLHLQ</sequence>
<dbReference type="Gene3D" id="3.40.50.720">
    <property type="entry name" value="NAD(P)-binding Rossmann-like Domain"/>
    <property type="match status" value="1"/>
</dbReference>